<organism evidence="3 4">
    <name type="scientific">Enterocloster alcoholdehydrogenati</name>
    <dbReference type="NCBI Taxonomy" id="2547410"/>
    <lineage>
        <taxon>Bacteria</taxon>
        <taxon>Bacillati</taxon>
        <taxon>Bacillota</taxon>
        <taxon>Clostridia</taxon>
        <taxon>Lachnospirales</taxon>
        <taxon>Lachnospiraceae</taxon>
        <taxon>Enterocloster</taxon>
    </lineage>
</organism>
<protein>
    <recommendedName>
        <fullName evidence="2">Sulfatase-modifying factor enzyme-like domain-containing protein</fullName>
    </recommendedName>
</protein>
<dbReference type="SUPFAM" id="SSF56436">
    <property type="entry name" value="C-type lectin-like"/>
    <property type="match status" value="1"/>
</dbReference>
<dbReference type="PANTHER" id="PTHR23150">
    <property type="entry name" value="SULFATASE MODIFYING FACTOR 1, 2"/>
    <property type="match status" value="1"/>
</dbReference>
<dbReference type="CDD" id="cd00063">
    <property type="entry name" value="FN3"/>
    <property type="match status" value="1"/>
</dbReference>
<keyword evidence="1" id="KW-0732">Signal</keyword>
<feature type="signal peptide" evidence="1">
    <location>
        <begin position="1"/>
        <end position="27"/>
    </location>
</feature>
<dbReference type="InterPro" id="IPR013783">
    <property type="entry name" value="Ig-like_fold"/>
</dbReference>
<reference evidence="3 4" key="1">
    <citation type="submission" date="2024-04" db="EMBL/GenBank/DDBJ databases">
        <title>Defined microbial consortia suppress multidrug-resistant proinflammatory Enterobacteriaceae via ecological control.</title>
        <authorList>
            <person name="Furuichi M."/>
            <person name="Kawaguchi T."/>
            <person name="Pust M."/>
            <person name="Yasuma K."/>
            <person name="Plichta D."/>
            <person name="Hasegawa N."/>
            <person name="Ohya T."/>
            <person name="Bhattarai S."/>
            <person name="Sasajima S."/>
            <person name="Aoto Y."/>
            <person name="Tuganbaev T."/>
            <person name="Yaginuma M."/>
            <person name="Ueda M."/>
            <person name="Okahashi N."/>
            <person name="Amafuji K."/>
            <person name="Kiridooshi Y."/>
            <person name="Sugita K."/>
            <person name="Strazar M."/>
            <person name="Skelly A."/>
            <person name="Suda W."/>
            <person name="Hattori M."/>
            <person name="Nakamoto N."/>
            <person name="Caballero S."/>
            <person name="Norman J."/>
            <person name="Olle B."/>
            <person name="Tanoue T."/>
            <person name="Arita M."/>
            <person name="Bucci V."/>
            <person name="Atarashi K."/>
            <person name="Xavier R."/>
            <person name="Honda K."/>
        </authorList>
    </citation>
    <scope>NUCLEOTIDE SEQUENCE [LARGE SCALE GENOMIC DNA]</scope>
    <source>
        <strain evidence="4">f13</strain>
    </source>
</reference>
<evidence type="ECO:0000313" key="4">
    <source>
        <dbReference type="Proteomes" id="UP001600894"/>
    </source>
</evidence>
<accession>A0ABQ0ASH4</accession>
<dbReference type="PANTHER" id="PTHR23150:SF19">
    <property type="entry name" value="FORMYLGLYCINE-GENERATING ENZYME"/>
    <property type="match status" value="1"/>
</dbReference>
<gene>
    <name evidence="3" type="ORF">F130042H8_00380</name>
</gene>
<dbReference type="InterPro" id="IPR003961">
    <property type="entry name" value="FN3_dom"/>
</dbReference>
<name>A0ABQ0ASH4_9FIRM</name>
<dbReference type="RefSeq" id="WP_390468744.1">
    <property type="nucleotide sequence ID" value="NZ_BAABXL010000001.1"/>
</dbReference>
<dbReference type="Gene3D" id="2.60.40.10">
    <property type="entry name" value="Immunoglobulins"/>
    <property type="match status" value="1"/>
</dbReference>
<keyword evidence="4" id="KW-1185">Reference proteome</keyword>
<dbReference type="InterPro" id="IPR005532">
    <property type="entry name" value="SUMF_dom"/>
</dbReference>
<dbReference type="Gene3D" id="3.90.1580.10">
    <property type="entry name" value="paralog of FGE (formylglycine-generating enzyme)"/>
    <property type="match status" value="1"/>
</dbReference>
<evidence type="ECO:0000256" key="1">
    <source>
        <dbReference type="SAM" id="SignalP"/>
    </source>
</evidence>
<comment type="caution">
    <text evidence="3">The sequence shown here is derived from an EMBL/GenBank/DDBJ whole genome shotgun (WGS) entry which is preliminary data.</text>
</comment>
<dbReference type="SUPFAM" id="SSF49265">
    <property type="entry name" value="Fibronectin type III"/>
    <property type="match status" value="1"/>
</dbReference>
<evidence type="ECO:0000313" key="3">
    <source>
        <dbReference type="EMBL" id="GAA6266978.1"/>
    </source>
</evidence>
<dbReference type="Pfam" id="PF03781">
    <property type="entry name" value="FGE-sulfatase"/>
    <property type="match status" value="1"/>
</dbReference>
<sequence length="447" mass="50172">MKAIKKIFGLLLAALLLTAAFSAAALAAGNTNNDRMNMYTNSDFIEKEQPELSGKTKELISRYQKDPTMENYLNLRDEVIKNYNAVLDRKETKLEELKEETAGKPGGDEIVSEMEDIVQEMYITYWNRINSSMLRFTDPRLLKWKISDASRYEYIPVMGAGESIYVKRTPVTNAEYAEFLADTGYPVPANWKNGTYPVQEEDLPVNFVSYEDAQAYCTWLTEQDGVNAYRLPNESEWELAAGHMPKDADFNCGINDGRTPVEQYAEVTRGAHGAVDFWGNVWEWTSTERTGADDTTILGVKGGSWKSARTDCRSEYREEGRDASSGYEDVGFRVIQVLNGEEPEQKAELAALAFPTVSAVSAGDTVTLSWEPVEKAIEYQIFEYYEETGLLYMLDRTSETSVTISNLKEGAACRYIVQPISYIEIADNVSPENSVAVTAAFLLENQS</sequence>
<proteinExistence type="predicted"/>
<dbReference type="InterPro" id="IPR051043">
    <property type="entry name" value="Sulfatase_Mod_Factor_Kinase"/>
</dbReference>
<dbReference type="InterPro" id="IPR036116">
    <property type="entry name" value="FN3_sf"/>
</dbReference>
<feature type="chain" id="PRO_5046498905" description="Sulfatase-modifying factor enzyme-like domain-containing protein" evidence="1">
    <location>
        <begin position="28"/>
        <end position="447"/>
    </location>
</feature>
<dbReference type="EMBL" id="BAABXL010000001">
    <property type="protein sequence ID" value="GAA6266978.1"/>
    <property type="molecule type" value="Genomic_DNA"/>
</dbReference>
<feature type="domain" description="Sulfatase-modifying factor enzyme-like" evidence="2">
    <location>
        <begin position="165"/>
        <end position="335"/>
    </location>
</feature>
<evidence type="ECO:0000259" key="2">
    <source>
        <dbReference type="Pfam" id="PF03781"/>
    </source>
</evidence>
<dbReference type="InterPro" id="IPR042095">
    <property type="entry name" value="SUMF_sf"/>
</dbReference>
<dbReference type="InterPro" id="IPR016187">
    <property type="entry name" value="CTDL_fold"/>
</dbReference>
<dbReference type="Proteomes" id="UP001600894">
    <property type="component" value="Unassembled WGS sequence"/>
</dbReference>